<evidence type="ECO:0000256" key="5">
    <source>
        <dbReference type="ARBA" id="ARBA00022989"/>
    </source>
</evidence>
<feature type="transmembrane region" description="Helical" evidence="7">
    <location>
        <begin position="104"/>
        <end position="127"/>
    </location>
</feature>
<organism evidence="9 10">
    <name type="scientific">Chamaesiphon minutus (strain ATCC 27169 / PCC 6605)</name>
    <dbReference type="NCBI Taxonomy" id="1173020"/>
    <lineage>
        <taxon>Bacteria</taxon>
        <taxon>Bacillati</taxon>
        <taxon>Cyanobacteriota</taxon>
        <taxon>Cyanophyceae</taxon>
        <taxon>Gomontiellales</taxon>
        <taxon>Chamaesiphonaceae</taxon>
        <taxon>Chamaesiphon</taxon>
    </lineage>
</organism>
<keyword evidence="4 7" id="KW-0812">Transmembrane</keyword>
<dbReference type="HOGENOM" id="CLU_034180_15_1_3"/>
<dbReference type="CDD" id="cd06173">
    <property type="entry name" value="MFS_MefA_like"/>
    <property type="match status" value="1"/>
</dbReference>
<evidence type="ECO:0000313" key="9">
    <source>
        <dbReference type="EMBL" id="AFY95440.1"/>
    </source>
</evidence>
<name>K9UKT9_CHAP6</name>
<feature type="transmembrane region" description="Helical" evidence="7">
    <location>
        <begin position="360"/>
        <end position="379"/>
    </location>
</feature>
<feature type="domain" description="Major facilitator superfamily (MFS) profile" evidence="8">
    <location>
        <begin position="236"/>
        <end position="422"/>
    </location>
</feature>
<dbReference type="Gene3D" id="1.20.1250.20">
    <property type="entry name" value="MFS general substrate transporter like domains"/>
    <property type="match status" value="2"/>
</dbReference>
<dbReference type="GO" id="GO:0005886">
    <property type="term" value="C:plasma membrane"/>
    <property type="evidence" value="ECO:0007669"/>
    <property type="project" value="UniProtKB-SubCell"/>
</dbReference>
<dbReference type="SUPFAM" id="SSF103473">
    <property type="entry name" value="MFS general substrate transporter"/>
    <property type="match status" value="1"/>
</dbReference>
<feature type="transmembrane region" description="Helical" evidence="7">
    <location>
        <begin position="391"/>
        <end position="409"/>
    </location>
</feature>
<evidence type="ECO:0000313" key="10">
    <source>
        <dbReference type="Proteomes" id="UP000010366"/>
    </source>
</evidence>
<evidence type="ECO:0000256" key="7">
    <source>
        <dbReference type="SAM" id="Phobius"/>
    </source>
</evidence>
<keyword evidence="2" id="KW-0813">Transport</keyword>
<dbReference type="STRING" id="1173020.Cha6605_4512"/>
<keyword evidence="10" id="KW-1185">Reference proteome</keyword>
<evidence type="ECO:0000256" key="6">
    <source>
        <dbReference type="ARBA" id="ARBA00023136"/>
    </source>
</evidence>
<feature type="transmembrane region" description="Helical" evidence="7">
    <location>
        <begin position="147"/>
        <end position="168"/>
    </location>
</feature>
<dbReference type="AlphaFoldDB" id="K9UKT9"/>
<evidence type="ECO:0000256" key="2">
    <source>
        <dbReference type="ARBA" id="ARBA00022448"/>
    </source>
</evidence>
<dbReference type="InterPro" id="IPR011701">
    <property type="entry name" value="MFS"/>
</dbReference>
<comment type="subcellular location">
    <subcellularLocation>
        <location evidence="1">Cell membrane</location>
        <topology evidence="1">Multi-pass membrane protein</topology>
    </subcellularLocation>
</comment>
<feature type="transmembrane region" description="Helical" evidence="7">
    <location>
        <begin position="236"/>
        <end position="259"/>
    </location>
</feature>
<feature type="transmembrane region" description="Helical" evidence="7">
    <location>
        <begin position="325"/>
        <end position="348"/>
    </location>
</feature>
<dbReference type="OrthoDB" id="9775268at2"/>
<dbReference type="PROSITE" id="PS50850">
    <property type="entry name" value="MFS"/>
    <property type="match status" value="1"/>
</dbReference>
<evidence type="ECO:0000259" key="8">
    <source>
        <dbReference type="PROSITE" id="PS50850"/>
    </source>
</evidence>
<sequence length="422" mass="45317">MLPDRTPPAATGFKALLKNKYFIFLWLGQVLSQIADKVLIVMSIALLTSYNVPLKYAASSSSYLMVATTIPAILFGAAAGIFVDRYPKKKIMVLADLVRGSLILLLPILPREFIVLLIITFVISTVTQAFAPAEQSAIPLVVRPENLLTANALFATSSTASIIIGFAIGEPLLTAASNINKYAGQEILLASLYFIAAGLGQLVKVQETIDTSKHTSRINPWYELKSGFRYLRTNKILLSAMLQVAVLSFTIAALPVLSIELTKEVGLKPEQFGSLVAAAGIGLVFGAGVLGHFGNRIQQKSLPLIGFIGMSAVMAIFTFVNNIRIGLLCGGILGFGASLIAVPMQTLIQEKTPESMRGKVFGFQNNAINIAVAVPLLIVGPLTEQFGLQRVLWVMSGIVTLAGVLAWNGTRHVLEDAMQEES</sequence>
<evidence type="ECO:0000256" key="1">
    <source>
        <dbReference type="ARBA" id="ARBA00004651"/>
    </source>
</evidence>
<accession>K9UKT9</accession>
<proteinExistence type="predicted"/>
<reference evidence="9 10" key="1">
    <citation type="submission" date="2012-05" db="EMBL/GenBank/DDBJ databases">
        <title>Finished chromosome of genome of Chamaesiphon sp. PCC 6605.</title>
        <authorList>
            <consortium name="US DOE Joint Genome Institute"/>
            <person name="Gugger M."/>
            <person name="Coursin T."/>
            <person name="Rippka R."/>
            <person name="Tandeau De Marsac N."/>
            <person name="Huntemann M."/>
            <person name="Wei C.-L."/>
            <person name="Han J."/>
            <person name="Detter J.C."/>
            <person name="Han C."/>
            <person name="Tapia R."/>
            <person name="Chen A."/>
            <person name="Kyrpides N."/>
            <person name="Mavromatis K."/>
            <person name="Markowitz V."/>
            <person name="Szeto E."/>
            <person name="Ivanova N."/>
            <person name="Pagani I."/>
            <person name="Pati A."/>
            <person name="Goodwin L."/>
            <person name="Nordberg H.P."/>
            <person name="Cantor M.N."/>
            <person name="Hua S.X."/>
            <person name="Woyke T."/>
            <person name="Kerfeld C.A."/>
        </authorList>
    </citation>
    <scope>NUCLEOTIDE SEQUENCE [LARGE SCALE GENOMIC DNA]</scope>
    <source>
        <strain evidence="10">ATCC 27169 / PCC 6605</strain>
    </source>
</reference>
<evidence type="ECO:0000256" key="3">
    <source>
        <dbReference type="ARBA" id="ARBA00022475"/>
    </source>
</evidence>
<dbReference type="GO" id="GO:0022857">
    <property type="term" value="F:transmembrane transporter activity"/>
    <property type="evidence" value="ECO:0007669"/>
    <property type="project" value="InterPro"/>
</dbReference>
<feature type="transmembrane region" description="Helical" evidence="7">
    <location>
        <begin position="62"/>
        <end position="83"/>
    </location>
</feature>
<protein>
    <submittedName>
        <fullName evidence="9">Arabinose efflux permease family protein</fullName>
    </submittedName>
</protein>
<dbReference type="PANTHER" id="PTHR43266">
    <property type="entry name" value="MACROLIDE-EFFLUX PROTEIN"/>
    <property type="match status" value="1"/>
</dbReference>
<gene>
    <name evidence="9" type="ORF">Cha6605_4512</name>
</gene>
<keyword evidence="3" id="KW-1003">Cell membrane</keyword>
<keyword evidence="6 7" id="KW-0472">Membrane</keyword>
<dbReference type="Pfam" id="PF07690">
    <property type="entry name" value="MFS_1"/>
    <property type="match status" value="1"/>
</dbReference>
<dbReference type="PANTHER" id="PTHR43266:SF2">
    <property type="entry name" value="MAJOR FACILITATOR SUPERFAMILY (MFS) PROFILE DOMAIN-CONTAINING PROTEIN"/>
    <property type="match status" value="1"/>
</dbReference>
<evidence type="ECO:0000256" key="4">
    <source>
        <dbReference type="ARBA" id="ARBA00022692"/>
    </source>
</evidence>
<dbReference type="InterPro" id="IPR020846">
    <property type="entry name" value="MFS_dom"/>
</dbReference>
<feature type="transmembrane region" description="Helical" evidence="7">
    <location>
        <begin position="21"/>
        <end position="50"/>
    </location>
</feature>
<dbReference type="Proteomes" id="UP000010366">
    <property type="component" value="Chromosome"/>
</dbReference>
<dbReference type="InterPro" id="IPR036259">
    <property type="entry name" value="MFS_trans_sf"/>
</dbReference>
<feature type="transmembrane region" description="Helical" evidence="7">
    <location>
        <begin position="271"/>
        <end position="290"/>
    </location>
</feature>
<dbReference type="RefSeq" id="WP_015161540.1">
    <property type="nucleotide sequence ID" value="NC_019697.1"/>
</dbReference>
<dbReference type="eggNOG" id="COG2814">
    <property type="taxonomic scope" value="Bacteria"/>
</dbReference>
<keyword evidence="5 7" id="KW-1133">Transmembrane helix</keyword>
<feature type="transmembrane region" description="Helical" evidence="7">
    <location>
        <begin position="302"/>
        <end position="319"/>
    </location>
</feature>
<dbReference type="KEGG" id="cmp:Cha6605_4512"/>
<dbReference type="EMBL" id="CP003600">
    <property type="protein sequence ID" value="AFY95440.1"/>
    <property type="molecule type" value="Genomic_DNA"/>
</dbReference>